<evidence type="ECO:0000313" key="2">
    <source>
        <dbReference type="Proteomes" id="UP001261666"/>
    </source>
</evidence>
<name>A0ACC6IEA9_9ACTN</name>
<sequence length="328" mass="34525">MSEGADIDVHQLRMFLAVAEELHFGRAAERLHIAQPPLSRAVKQLEREVGATLFRRTTRSVALTSAGQALVLPAREVLASLARAEDAVEAAVTGRAGVVRVDFAGVSTHAVVARLARAVRAEAPGIRLELSSQKFARPAMRRLLDGDSDLVLGRWDVVPPDVCADVVVRDDLVVAVPDTHALAGRARASMAELAGQGFVSLPPHEGAVLLDRLRQLTRAHGFVADVVQEAPDTQTALALVGAEVGCHLTFTSVAVNASHPHVAFVALDGVSDDAEGTVQDVHLRAARRRGDDNPALRVVVDQLLQLPPSAGGPPHGSTVPSASETAVG</sequence>
<evidence type="ECO:0000313" key="1">
    <source>
        <dbReference type="EMBL" id="MDR6209004.1"/>
    </source>
</evidence>
<reference evidence="1" key="1">
    <citation type="submission" date="2023-08" db="EMBL/GenBank/DDBJ databases">
        <title>Functional and genomic diversity of the sorghum phyllosphere microbiome.</title>
        <authorList>
            <person name="Shade A."/>
        </authorList>
    </citation>
    <scope>NUCLEOTIDE SEQUENCE</scope>
    <source>
        <strain evidence="1">SORGH_AS_0885</strain>
    </source>
</reference>
<protein>
    <submittedName>
        <fullName evidence="1">DNA-binding transcriptional LysR family regulator</fullName>
    </submittedName>
</protein>
<keyword evidence="1" id="KW-0238">DNA-binding</keyword>
<dbReference type="Proteomes" id="UP001261666">
    <property type="component" value="Unassembled WGS sequence"/>
</dbReference>
<accession>A0ACC6IEA9</accession>
<organism evidence="1 2">
    <name type="scientific">Nocardioides zeae</name>
    <dbReference type="NCBI Taxonomy" id="1457234"/>
    <lineage>
        <taxon>Bacteria</taxon>
        <taxon>Bacillati</taxon>
        <taxon>Actinomycetota</taxon>
        <taxon>Actinomycetes</taxon>
        <taxon>Propionibacteriales</taxon>
        <taxon>Nocardioidaceae</taxon>
        <taxon>Nocardioides</taxon>
    </lineage>
</organism>
<keyword evidence="2" id="KW-1185">Reference proteome</keyword>
<dbReference type="EMBL" id="JAVIZJ010000002">
    <property type="protein sequence ID" value="MDR6209004.1"/>
    <property type="molecule type" value="Genomic_DNA"/>
</dbReference>
<gene>
    <name evidence="1" type="ORF">QE364_000696</name>
</gene>
<comment type="caution">
    <text evidence="1">The sequence shown here is derived from an EMBL/GenBank/DDBJ whole genome shotgun (WGS) entry which is preliminary data.</text>
</comment>
<proteinExistence type="predicted"/>